<feature type="compositionally biased region" description="Pro residues" evidence="1">
    <location>
        <begin position="792"/>
        <end position="801"/>
    </location>
</feature>
<feature type="compositionally biased region" description="Polar residues" evidence="1">
    <location>
        <begin position="647"/>
        <end position="685"/>
    </location>
</feature>
<evidence type="ECO:0008006" key="5">
    <source>
        <dbReference type="Google" id="ProtNLM"/>
    </source>
</evidence>
<evidence type="ECO:0000256" key="2">
    <source>
        <dbReference type="SAM" id="SignalP"/>
    </source>
</evidence>
<evidence type="ECO:0000313" key="3">
    <source>
        <dbReference type="EMBL" id="STX52169.1"/>
    </source>
</evidence>
<feature type="region of interest" description="Disordered" evidence="1">
    <location>
        <begin position="485"/>
        <end position="753"/>
    </location>
</feature>
<gene>
    <name evidence="3" type="ORF">NCTC13316_02273</name>
</gene>
<dbReference type="RefSeq" id="WP_115331746.1">
    <property type="nucleotide sequence ID" value="NZ_CAAAHP010000012.1"/>
</dbReference>
<organism evidence="3 4">
    <name type="scientific">Legionella busanensis</name>
    <dbReference type="NCBI Taxonomy" id="190655"/>
    <lineage>
        <taxon>Bacteria</taxon>
        <taxon>Pseudomonadati</taxon>
        <taxon>Pseudomonadota</taxon>
        <taxon>Gammaproteobacteria</taxon>
        <taxon>Legionellales</taxon>
        <taxon>Legionellaceae</taxon>
        <taxon>Legionella</taxon>
    </lineage>
</organism>
<keyword evidence="4" id="KW-1185">Reference proteome</keyword>
<accession>A0A378JPP6</accession>
<dbReference type="PANTHER" id="PTHR38731">
    <property type="entry name" value="LIPL45-RELATED LIPOPROTEIN-RELATED"/>
    <property type="match status" value="1"/>
</dbReference>
<feature type="signal peptide" evidence="2">
    <location>
        <begin position="1"/>
        <end position="24"/>
    </location>
</feature>
<feature type="compositionally biased region" description="Polar residues" evidence="1">
    <location>
        <begin position="772"/>
        <end position="784"/>
    </location>
</feature>
<feature type="compositionally biased region" description="Low complexity" evidence="1">
    <location>
        <begin position="686"/>
        <end position="697"/>
    </location>
</feature>
<dbReference type="OrthoDB" id="5485224at2"/>
<reference evidence="3 4" key="1">
    <citation type="submission" date="2018-06" db="EMBL/GenBank/DDBJ databases">
        <authorList>
            <consortium name="Pathogen Informatics"/>
            <person name="Doyle S."/>
        </authorList>
    </citation>
    <scope>NUCLEOTIDE SEQUENCE [LARGE SCALE GENOMIC DNA]</scope>
    <source>
        <strain evidence="3 4">NCTC13316</strain>
    </source>
</reference>
<dbReference type="Pfam" id="PF20245">
    <property type="entry name" value="DUF6600"/>
    <property type="match status" value="1"/>
</dbReference>
<dbReference type="Proteomes" id="UP000254794">
    <property type="component" value="Unassembled WGS sequence"/>
</dbReference>
<name>A0A378JPP6_9GAMM</name>
<protein>
    <recommendedName>
        <fullName evidence="5">FimV protein</fullName>
    </recommendedName>
</protein>
<feature type="compositionally biased region" description="Polar residues" evidence="1">
    <location>
        <begin position="736"/>
        <end position="747"/>
    </location>
</feature>
<dbReference type="PANTHER" id="PTHR38731:SF3">
    <property type="entry name" value="BLL6125 PROTEIN"/>
    <property type="match status" value="1"/>
</dbReference>
<feature type="compositionally biased region" description="Polar residues" evidence="1">
    <location>
        <begin position="709"/>
        <end position="720"/>
    </location>
</feature>
<feature type="compositionally biased region" description="Polar residues" evidence="1">
    <location>
        <begin position="570"/>
        <end position="620"/>
    </location>
</feature>
<feature type="chain" id="PRO_5016730353" description="FimV protein" evidence="2">
    <location>
        <begin position="25"/>
        <end position="801"/>
    </location>
</feature>
<keyword evidence="2" id="KW-0732">Signal</keyword>
<evidence type="ECO:0000313" key="4">
    <source>
        <dbReference type="Proteomes" id="UP000254794"/>
    </source>
</evidence>
<sequence>MKKWPFLYSFFILIAMSVANITFADPPNRVARISFMDNVVSFLPAGANRWVKAKLNRPLIVGDSLWTDLDSKTELQLGLSALRQGPQTYMKILNLNNTVGQFKLTQGTLILSIRYIKPQQFYEIDTPNLAFVIRQPGYYRIDVTKQATMVTVRKGGAIVYGRKNAYKMTLGRICKFWGMNLGRFQCAAIGPTDSFDRWSIARDERFIKVKTYVSTSMIGYEDLTYYGKWIVTKKYGRAWVPNRISTDWAPYRVGQWTWVRSWGWTWVDDQPWGFAPFHYGRWAFAERRWIWVPGPANIEPIYAPALVAFVGGRNYSLNLAAGRRGIAWFPLGPGDVYIPPYPVSQTYFTQLNLGNTYINQNYLTTIYNNPNTVINYQNLNINNAISAVPVQAFVSSRPVSQALIDVPAAQIIKAPKTPIAAIAPESESLLGSADTKTAQPASAIENQPAVAITPPPAPPAPFIQEQKLLNKDPGKPLATEDLQNLQPAKEATPQTGSSEINVIKPEEEPKLINENNMKSEDGDIKDNKTDVQQKDNIVQPAEVTDKPAQQPAITQPEEVPTPTDVKPTEQPDTATQPDVITAPDSQQPGDIKSQDSIQEQESQPVVTEPTGQAPAQSEGTGSEEVIDPNIEQNNTAPSKEETIQPEELQQPQEVIQPGVSQDNVNSADESIQPEPVTQPQINQMDTTVPAGTTTTPEPSQPGLVEPQEVINQPSSLQTNPAAPGEMTIQPGMPVGNQPTEIMTPTNNVPSEPQQLQQQEVIQPAQPVDNLQMPVTTPSETTIQPGTIMEPGVPQPQQVPPP</sequence>
<proteinExistence type="predicted"/>
<dbReference type="InterPro" id="IPR046535">
    <property type="entry name" value="DUF6600"/>
</dbReference>
<feature type="region of interest" description="Disordered" evidence="1">
    <location>
        <begin position="766"/>
        <end position="801"/>
    </location>
</feature>
<dbReference type="EMBL" id="UGOD01000001">
    <property type="protein sequence ID" value="STX52169.1"/>
    <property type="molecule type" value="Genomic_DNA"/>
</dbReference>
<feature type="compositionally biased region" description="Basic and acidic residues" evidence="1">
    <location>
        <begin position="504"/>
        <end position="533"/>
    </location>
</feature>
<dbReference type="AlphaFoldDB" id="A0A378JPP6"/>
<evidence type="ECO:0000256" key="1">
    <source>
        <dbReference type="SAM" id="MobiDB-lite"/>
    </source>
</evidence>
<feature type="compositionally biased region" description="Polar residues" evidence="1">
    <location>
        <begin position="485"/>
        <end position="500"/>
    </location>
</feature>